<comment type="similarity">
    <text evidence="2">Belongs to the histone deacetylase family.</text>
</comment>
<evidence type="ECO:0000259" key="6">
    <source>
        <dbReference type="Pfam" id="PF00850"/>
    </source>
</evidence>
<dbReference type="CDD" id="cd09994">
    <property type="entry name" value="HDAC_AcuC_like"/>
    <property type="match status" value="1"/>
</dbReference>
<evidence type="ECO:0000256" key="3">
    <source>
        <dbReference type="ARBA" id="ARBA00020218"/>
    </source>
</evidence>
<dbReference type="InterPro" id="IPR023696">
    <property type="entry name" value="Ureohydrolase_dom_sf"/>
</dbReference>
<evidence type="ECO:0000256" key="1">
    <source>
        <dbReference type="ARBA" id="ARBA00005101"/>
    </source>
</evidence>
<reference evidence="8" key="1">
    <citation type="journal article" date="2019" name="Int. J. Syst. Evol. Microbiol.">
        <title>The Global Catalogue of Microorganisms (GCM) 10K type strain sequencing project: providing services to taxonomists for standard genome sequencing and annotation.</title>
        <authorList>
            <consortium name="The Broad Institute Genomics Platform"/>
            <consortium name="The Broad Institute Genome Sequencing Center for Infectious Disease"/>
            <person name="Wu L."/>
            <person name="Ma J."/>
        </authorList>
    </citation>
    <scope>NUCLEOTIDE SEQUENCE [LARGE SCALE GENOMIC DNA]</scope>
    <source>
        <strain evidence="8">JCM 16014</strain>
    </source>
</reference>
<evidence type="ECO:0000256" key="5">
    <source>
        <dbReference type="SAM" id="MobiDB-lite"/>
    </source>
</evidence>
<feature type="region of interest" description="Disordered" evidence="5">
    <location>
        <begin position="1"/>
        <end position="25"/>
    </location>
</feature>
<accession>A0ABP5G1C1</accession>
<evidence type="ECO:0000313" key="7">
    <source>
        <dbReference type="EMBL" id="GAA2038459.1"/>
    </source>
</evidence>
<keyword evidence="8" id="KW-1185">Reference proteome</keyword>
<dbReference type="PANTHER" id="PTHR10625">
    <property type="entry name" value="HISTONE DEACETYLASE HDAC1-RELATED"/>
    <property type="match status" value="1"/>
</dbReference>
<feature type="domain" description="Histone deacetylase" evidence="6">
    <location>
        <begin position="67"/>
        <end position="363"/>
    </location>
</feature>
<dbReference type="EMBL" id="BAAAQN010000026">
    <property type="protein sequence ID" value="GAA2038459.1"/>
    <property type="molecule type" value="Genomic_DNA"/>
</dbReference>
<dbReference type="InterPro" id="IPR023801">
    <property type="entry name" value="His_deacetylse_dom"/>
</dbReference>
<organism evidence="7 8">
    <name type="scientific">Catenulispora yoronensis</name>
    <dbReference type="NCBI Taxonomy" id="450799"/>
    <lineage>
        <taxon>Bacteria</taxon>
        <taxon>Bacillati</taxon>
        <taxon>Actinomycetota</taxon>
        <taxon>Actinomycetes</taxon>
        <taxon>Catenulisporales</taxon>
        <taxon>Catenulisporaceae</taxon>
        <taxon>Catenulispora</taxon>
    </lineage>
</organism>
<gene>
    <name evidence="7" type="ORF">GCM10009839_45030</name>
</gene>
<evidence type="ECO:0000256" key="4">
    <source>
        <dbReference type="ARBA" id="ARBA00022627"/>
    </source>
</evidence>
<keyword evidence="4" id="KW-0006">Acetoin catabolism</keyword>
<evidence type="ECO:0000313" key="8">
    <source>
        <dbReference type="Proteomes" id="UP001500751"/>
    </source>
</evidence>
<comment type="caution">
    <text evidence="7">The sequence shown here is derived from an EMBL/GenBank/DDBJ whole genome shotgun (WGS) entry which is preliminary data.</text>
</comment>
<dbReference type="SUPFAM" id="SSF52768">
    <property type="entry name" value="Arginase/deacetylase"/>
    <property type="match status" value="1"/>
</dbReference>
<sequence length="440" mass="46686">MGRRHPAPPSTLRPAGTAADGPKVPERTQGFRLCAAEADLRLNAAVGTSLSVPWDDAVLNYDFGPSHPLAPVRVELTMALARALGVLDHSDVRIVPVTAATDAELRLVHAPEYIDAVRAADDASTAQRQTIGIGTADNPHFPRMHEPSALIAGASIAAAREVWTGAAAHAVNIAGGLHHAMRSQAAGFCIYNDPAIAIAWLLAQGARRVAYVDVDVHHGDGVQAAFWNDPRVLTISLHQDPRTLFPGTGHPGEAGGPDAEGYAVNVALPPATTDEPWLRAFDAVVPPLLAAFGPDVLLSQHGCDTHTADPLADLHLTVDGQRAVVERLHRLAHEHAAGKWVATGGGGYALVDVVPRIWTHLLAEAAHHPIAPDTPTPEQWRDRVRELTGQHAPITMTDGLTPNPNPKPWSAGYDPGDRVDQAVLATRSAVFPHHGLDPAY</sequence>
<dbReference type="Gene3D" id="3.40.800.20">
    <property type="entry name" value="Histone deacetylase domain"/>
    <property type="match status" value="1"/>
</dbReference>
<comment type="pathway">
    <text evidence="1">Ketone degradation; acetoin degradation.</text>
</comment>
<dbReference type="InterPro" id="IPR000286">
    <property type="entry name" value="HDACs"/>
</dbReference>
<dbReference type="PANTHER" id="PTHR10625:SF10">
    <property type="entry name" value="HISTONE DEACETYLASE HDAC1"/>
    <property type="match status" value="1"/>
</dbReference>
<evidence type="ECO:0000256" key="2">
    <source>
        <dbReference type="ARBA" id="ARBA00005947"/>
    </source>
</evidence>
<dbReference type="Pfam" id="PF00850">
    <property type="entry name" value="Hist_deacetyl"/>
    <property type="match status" value="1"/>
</dbReference>
<protein>
    <recommendedName>
        <fullName evidence="3">Acetoin utilization protein AcuC</fullName>
    </recommendedName>
</protein>
<dbReference type="Proteomes" id="UP001500751">
    <property type="component" value="Unassembled WGS sequence"/>
</dbReference>
<name>A0ABP5G1C1_9ACTN</name>
<dbReference type="InterPro" id="IPR037138">
    <property type="entry name" value="His_deacetylse_dom_sf"/>
</dbReference>
<dbReference type="InterPro" id="IPR003085">
    <property type="entry name" value="AcuC"/>
</dbReference>
<proteinExistence type="inferred from homology"/>
<dbReference type="PRINTS" id="PR01270">
    <property type="entry name" value="HDASUPER"/>
</dbReference>